<dbReference type="PIR" id="T26857">
    <property type="entry name" value="T26857"/>
</dbReference>
<evidence type="ECO:0000313" key="4">
    <source>
        <dbReference type="EMBL" id="CAA21509.1"/>
    </source>
</evidence>
<feature type="region of interest" description="Disordered" evidence="2">
    <location>
        <begin position="84"/>
        <end position="107"/>
    </location>
</feature>
<dbReference type="PANTHER" id="PTHR12490:SF5">
    <property type="entry name" value="GSKIP DOMAIN-CONTAINING PROTEIN"/>
    <property type="match status" value="1"/>
</dbReference>
<dbReference type="InterPro" id="IPR007967">
    <property type="entry name" value="GSKIP_dom"/>
</dbReference>
<dbReference type="Proteomes" id="UP000001940">
    <property type="component" value="Chromosome V"/>
</dbReference>
<evidence type="ECO:0007829" key="7">
    <source>
        <dbReference type="PeptideAtlas" id="Q9XWX7"/>
    </source>
</evidence>
<dbReference type="SUPFAM" id="SSF103107">
    <property type="entry name" value="Hypothetical protein c14orf129, hspc210"/>
    <property type="match status" value="1"/>
</dbReference>
<sequence>MRPSRSHHFQFLLKSETFSRKMPNCSCTIRCECRITNLTGETLEAAPEYLKKNAIRWSSAAQIYEELKNPGHFQLCHVEKRYKKNKSKSQYHSPERSPAGTPHHHRRLSHNHLAYGGSMSELNCTQSSVPMSLHKVSSINRSAGTNPASRGGESSLELEAIAAVHELSFAVQSISVSEMLPRTPDLIFVNVTTLEAQPYCLELTLKGWRITSLRSDCMVGDFTRLELFTKYYDSLYLLMDDISPGYRERFSEKLVQRLKLIEAGEEDQVAPCASLQSPSLSTDSSSKESQYSSTESLPIVTPVSTPAIDPDFKPKFK</sequence>
<dbReference type="AlphaFoldDB" id="Q9XWX7"/>
<dbReference type="UCSC" id="Y43F8B.2b">
    <property type="organism name" value="c. elegans"/>
</dbReference>
<dbReference type="InterPro" id="IPR023231">
    <property type="entry name" value="GSKIP_dom_sf"/>
</dbReference>
<dbReference type="PANTHER" id="PTHR12490">
    <property type="entry name" value="GSK3B-INTERACTING PROTEIN"/>
    <property type="match status" value="1"/>
</dbReference>
<reference evidence="4 5" key="1">
    <citation type="journal article" date="1998" name="Science">
        <title>Genome sequence of the nematode C. elegans: a platform for investigating biology.</title>
        <authorList>
            <consortium name="The C. elegans sequencing consortium"/>
            <person name="Sulson J.E."/>
            <person name="Waterston R."/>
        </authorList>
    </citation>
    <scope>NUCLEOTIDE SEQUENCE [LARGE SCALE GENOMIC DNA]</scope>
    <source>
        <strain evidence="4 5">Bristol N2</strain>
    </source>
</reference>
<dbReference type="GO" id="GO:0045087">
    <property type="term" value="P:innate immune response"/>
    <property type="evidence" value="ECO:0007007"/>
    <property type="project" value="WormBase"/>
</dbReference>
<dbReference type="GO" id="GO:0019207">
    <property type="term" value="F:kinase regulator activity"/>
    <property type="evidence" value="ECO:0000318"/>
    <property type="project" value="GO_Central"/>
</dbReference>
<dbReference type="GO" id="GO:0005737">
    <property type="term" value="C:cytoplasm"/>
    <property type="evidence" value="ECO:0007005"/>
    <property type="project" value="WormBase"/>
</dbReference>
<evidence type="ECO:0000256" key="1">
    <source>
        <dbReference type="ARBA" id="ARBA00009571"/>
    </source>
</evidence>
<dbReference type="eggNOG" id="KOG3965">
    <property type="taxonomic scope" value="Eukaryota"/>
</dbReference>
<dbReference type="WormBase" id="Y43F8B.2a">
    <property type="protein sequence ID" value="CE21886"/>
    <property type="gene ID" value="WBGene00012813"/>
</dbReference>
<dbReference type="InParanoid" id="Q9XWX7"/>
<name>Q9XWX7_CAEEL</name>
<dbReference type="FunFam" id="3.30.2280.10:FF:000004">
    <property type="entry name" value="Protein CBG05668"/>
    <property type="match status" value="1"/>
</dbReference>
<dbReference type="CTD" id="180278"/>
<feature type="region of interest" description="Disordered" evidence="2">
    <location>
        <begin position="270"/>
        <end position="317"/>
    </location>
</feature>
<dbReference type="InterPro" id="IPR037395">
    <property type="entry name" value="GSKIP"/>
</dbReference>
<evidence type="ECO:0000313" key="5">
    <source>
        <dbReference type="Proteomes" id="UP000001940"/>
    </source>
</evidence>
<dbReference type="GO" id="GO:0051018">
    <property type="term" value="F:protein kinase A binding"/>
    <property type="evidence" value="ECO:0000318"/>
    <property type="project" value="GO_Central"/>
</dbReference>
<dbReference type="PaxDb" id="6239-Y43F8B.2a"/>
<protein>
    <submittedName>
        <fullName evidence="4">GSKIP domain-containing protein</fullName>
    </submittedName>
</protein>
<dbReference type="EMBL" id="BX284605">
    <property type="protein sequence ID" value="CAA21509.1"/>
    <property type="molecule type" value="Genomic_DNA"/>
</dbReference>
<comment type="interaction">
    <interactant intactId="EBI-323231">
        <id>Q9XWX7</id>
    </interactant>
    <interactant intactId="EBI-2420718">
        <id>Q9N590</id>
        <label>pfkb-1.1</label>
    </interactant>
    <organismsDiffer>false</organismsDiffer>
    <experiments>4</experiments>
</comment>
<dbReference type="GO" id="GO:0055120">
    <property type="term" value="C:striated muscle dense body"/>
    <property type="evidence" value="ECO:0007005"/>
    <property type="project" value="WormBase"/>
</dbReference>
<feature type="domain" description="GSKIP" evidence="3">
    <location>
        <begin position="157"/>
        <end position="259"/>
    </location>
</feature>
<keyword evidence="7" id="KW-1267">Proteomics identification</keyword>
<proteinExistence type="evidence at protein level"/>
<evidence type="ECO:0000313" key="6">
    <source>
        <dbReference type="WormBase" id="Y43F8B.2a"/>
    </source>
</evidence>
<dbReference type="STRING" id="6239.Y43F8B.2a.1"/>
<dbReference type="Pfam" id="PF05303">
    <property type="entry name" value="GSKIP_dom"/>
    <property type="match status" value="1"/>
</dbReference>
<comment type="interaction">
    <interactant intactId="EBI-323231">
        <id>Q9XWX7</id>
    </interactant>
    <interactant intactId="EBI-323218">
        <id>O44739</id>
        <label>bag-1</label>
    </interactant>
    <organismsDiffer>false</organismsDiffer>
    <experiments>3</experiments>
</comment>
<keyword evidence="5" id="KW-1185">Reference proteome</keyword>
<dbReference type="Bgee" id="WBGene00012813">
    <property type="expression patterns" value="Expressed in pharyngeal muscle cell (C elegans) and 4 other cell types or tissues"/>
</dbReference>
<evidence type="ECO:0000259" key="3">
    <source>
        <dbReference type="Pfam" id="PF05303"/>
    </source>
</evidence>
<comment type="similarity">
    <text evidence="1">Belongs to the GSKIP family.</text>
</comment>
<dbReference type="GeneID" id="180278"/>
<accession>Q9XWX7</accession>
<dbReference type="AGR" id="WB:WBGene00012813"/>
<evidence type="ECO:0000256" key="2">
    <source>
        <dbReference type="SAM" id="MobiDB-lite"/>
    </source>
</evidence>
<dbReference type="IntAct" id="Q9XWX7">
    <property type="interactions" value="2"/>
</dbReference>
<dbReference type="ExpressionAtlas" id="Q9XWX7">
    <property type="expression patterns" value="baseline and differential"/>
</dbReference>
<dbReference type="OrthoDB" id="5804279at2759"/>
<feature type="compositionally biased region" description="Low complexity" evidence="2">
    <location>
        <begin position="274"/>
        <end position="296"/>
    </location>
</feature>
<dbReference type="GO" id="GO:0060828">
    <property type="term" value="P:regulation of canonical Wnt signaling pathway"/>
    <property type="evidence" value="ECO:0007669"/>
    <property type="project" value="InterPro"/>
</dbReference>
<dbReference type="RefSeq" id="NP_507796.1">
    <property type="nucleotide sequence ID" value="NM_075395.1"/>
</dbReference>
<gene>
    <name evidence="4" type="ORF">CELE_Y43F8B.2</name>
    <name evidence="4 6" type="ORF">Y43F8B.2</name>
</gene>
<organism evidence="4 5">
    <name type="scientific">Caenorhabditis elegans</name>
    <dbReference type="NCBI Taxonomy" id="6239"/>
    <lineage>
        <taxon>Eukaryota</taxon>
        <taxon>Metazoa</taxon>
        <taxon>Ecdysozoa</taxon>
        <taxon>Nematoda</taxon>
        <taxon>Chromadorea</taxon>
        <taxon>Rhabditida</taxon>
        <taxon>Rhabditina</taxon>
        <taxon>Rhabditomorpha</taxon>
        <taxon>Rhabditoidea</taxon>
        <taxon>Rhabditidae</taxon>
        <taxon>Peloderinae</taxon>
        <taxon>Caenorhabditis</taxon>
    </lineage>
</organism>
<dbReference type="SMR" id="Q9XWX7"/>
<dbReference type="FunCoup" id="Q9XWX7">
    <property type="interactions" value="59"/>
</dbReference>
<dbReference type="Gene3D" id="3.30.2280.10">
    <property type="entry name" value="Hypothetical protein (hspc210)"/>
    <property type="match status" value="1"/>
</dbReference>
<dbReference type="DIP" id="DIP-27122N"/>